<dbReference type="AlphaFoldDB" id="A0A919K6P5"/>
<gene>
    <name evidence="1" type="ORF">Ari01nite_81140</name>
</gene>
<dbReference type="Proteomes" id="UP000636960">
    <property type="component" value="Unassembled WGS sequence"/>
</dbReference>
<protein>
    <submittedName>
        <fullName evidence="1">Uncharacterized protein</fullName>
    </submittedName>
</protein>
<sequence length="105" mass="11711">MATAQEWLTQEISDLLDVGSVGLYEFSELFRSGMFSEIGNEQRLVISREVATGFVESGRASICQLRWPKEEVVAGPFPVYVLNDTGVWEPSGEGLYLALIPRVDR</sequence>
<keyword evidence="2" id="KW-1185">Reference proteome</keyword>
<evidence type="ECO:0000313" key="2">
    <source>
        <dbReference type="Proteomes" id="UP000636960"/>
    </source>
</evidence>
<dbReference type="EMBL" id="BOMV01000087">
    <property type="protein sequence ID" value="GIF00650.1"/>
    <property type="molecule type" value="Genomic_DNA"/>
</dbReference>
<reference evidence="1" key="1">
    <citation type="submission" date="2021-01" db="EMBL/GenBank/DDBJ databases">
        <title>Whole genome shotgun sequence of Actinoplanes rishiriensis NBRC 108556.</title>
        <authorList>
            <person name="Komaki H."/>
            <person name="Tamura T."/>
        </authorList>
    </citation>
    <scope>NUCLEOTIDE SEQUENCE</scope>
    <source>
        <strain evidence="1">NBRC 108556</strain>
    </source>
</reference>
<name>A0A919K6P5_9ACTN</name>
<organism evidence="1 2">
    <name type="scientific">Paractinoplanes rishiriensis</name>
    <dbReference type="NCBI Taxonomy" id="1050105"/>
    <lineage>
        <taxon>Bacteria</taxon>
        <taxon>Bacillati</taxon>
        <taxon>Actinomycetota</taxon>
        <taxon>Actinomycetes</taxon>
        <taxon>Micromonosporales</taxon>
        <taxon>Micromonosporaceae</taxon>
        <taxon>Paractinoplanes</taxon>
    </lineage>
</organism>
<comment type="caution">
    <text evidence="1">The sequence shown here is derived from an EMBL/GenBank/DDBJ whole genome shotgun (WGS) entry which is preliminary data.</text>
</comment>
<accession>A0A919K6P5</accession>
<evidence type="ECO:0000313" key="1">
    <source>
        <dbReference type="EMBL" id="GIF00650.1"/>
    </source>
</evidence>
<dbReference type="RefSeq" id="WP_203788661.1">
    <property type="nucleotide sequence ID" value="NZ_BOMV01000087.1"/>
</dbReference>
<proteinExistence type="predicted"/>